<dbReference type="OrthoDB" id="7042064at2"/>
<evidence type="ECO:0008006" key="3">
    <source>
        <dbReference type="Google" id="ProtNLM"/>
    </source>
</evidence>
<organism evidence="1 2">
    <name type="scientific">Acinetobacter stercoris</name>
    <dbReference type="NCBI Taxonomy" id="2126983"/>
    <lineage>
        <taxon>Bacteria</taxon>
        <taxon>Pseudomonadati</taxon>
        <taxon>Pseudomonadota</taxon>
        <taxon>Gammaproteobacteria</taxon>
        <taxon>Moraxellales</taxon>
        <taxon>Moraxellaceae</taxon>
        <taxon>Acinetobacter</taxon>
    </lineage>
</organism>
<protein>
    <recommendedName>
        <fullName evidence="3">HEAT repeat domain-containing protein</fullName>
    </recommendedName>
</protein>
<accession>A0A2U3MUV6</accession>
<dbReference type="EMBL" id="OOGT01000010">
    <property type="protein sequence ID" value="SPL69218.1"/>
    <property type="molecule type" value="Genomic_DNA"/>
</dbReference>
<dbReference type="AlphaFoldDB" id="A0A2U3MUV6"/>
<sequence>MRKDPHAISYIKQAIFLKPKLVYLASLEDSCYYKKCLWVLQEIGTPEAINLIEEFTYSDHKELAEQAKYRIYRMYDGA</sequence>
<dbReference type="RefSeq" id="WP_146196615.1">
    <property type="nucleotide sequence ID" value="NZ_OOGT01000010.1"/>
</dbReference>
<proteinExistence type="predicted"/>
<name>A0A2U3MUV6_9GAMM</name>
<evidence type="ECO:0000313" key="2">
    <source>
        <dbReference type="Proteomes" id="UP000245974"/>
    </source>
</evidence>
<gene>
    <name evidence="1" type="ORF">KPC_0396</name>
</gene>
<reference evidence="2" key="1">
    <citation type="submission" date="2018-03" db="EMBL/GenBank/DDBJ databases">
        <authorList>
            <person name="Blom J."/>
        </authorList>
    </citation>
    <scope>NUCLEOTIDE SEQUENCE [LARGE SCALE GENOMIC DNA]</scope>
    <source>
        <strain evidence="2">KPC-SM-21</strain>
    </source>
</reference>
<dbReference type="Proteomes" id="UP000245974">
    <property type="component" value="Unassembled WGS sequence"/>
</dbReference>
<dbReference type="InParanoid" id="A0A2U3MUV6"/>
<keyword evidence="2" id="KW-1185">Reference proteome</keyword>
<evidence type="ECO:0000313" key="1">
    <source>
        <dbReference type="EMBL" id="SPL69218.1"/>
    </source>
</evidence>